<dbReference type="Gene3D" id="3.40.50.300">
    <property type="entry name" value="P-loop containing nucleotide triphosphate hydrolases"/>
    <property type="match status" value="1"/>
</dbReference>
<keyword evidence="3" id="KW-0237">DNA synthesis</keyword>
<evidence type="ECO:0000313" key="8">
    <source>
        <dbReference type="EMBL" id="QHT82230.1"/>
    </source>
</evidence>
<dbReference type="SUPFAM" id="SSF57716">
    <property type="entry name" value="Glucocorticoid receptor-like (DNA-binding domain)"/>
    <property type="match status" value="1"/>
</dbReference>
<dbReference type="InterPro" id="IPR001267">
    <property type="entry name" value="Thymidine_kinase"/>
</dbReference>
<dbReference type="AlphaFoldDB" id="A0A6C0HPF4"/>
<dbReference type="GO" id="GO:0046104">
    <property type="term" value="P:thymidine metabolic process"/>
    <property type="evidence" value="ECO:0007669"/>
    <property type="project" value="TreeGrafter"/>
</dbReference>
<evidence type="ECO:0000256" key="6">
    <source>
        <dbReference type="ARBA" id="ARBA00022777"/>
    </source>
</evidence>
<evidence type="ECO:0000256" key="1">
    <source>
        <dbReference type="ARBA" id="ARBA00007587"/>
    </source>
</evidence>
<dbReference type="EC" id="2.7.1.21" evidence="2"/>
<evidence type="ECO:0000256" key="2">
    <source>
        <dbReference type="ARBA" id="ARBA00012118"/>
    </source>
</evidence>
<dbReference type="PROSITE" id="PS00603">
    <property type="entry name" value="TK_CELLULAR_TYPE"/>
    <property type="match status" value="1"/>
</dbReference>
<name>A0A6C0HPF4_9ZZZZ</name>
<dbReference type="EMBL" id="MN739997">
    <property type="protein sequence ID" value="QHT82230.1"/>
    <property type="molecule type" value="Genomic_DNA"/>
</dbReference>
<dbReference type="PANTHER" id="PTHR11441:SF0">
    <property type="entry name" value="THYMIDINE KINASE, CYTOSOLIC"/>
    <property type="match status" value="1"/>
</dbReference>
<evidence type="ECO:0000256" key="3">
    <source>
        <dbReference type="ARBA" id="ARBA00022634"/>
    </source>
</evidence>
<sequence>MDIPVNTGFLEIIQGPMKSGKTSRLITLYKQFTFCEVPVIVINNKRDDRYSTTHLSTHDLVTVPCLNAMRLSELVDLSYTEPSGPNSQEFMNAKIILINEAQFFDDIVEWVTLAVETYNKCIYVCGLNSDFRRLPFGNWLDLERICDKITHLTALCGNCKERVALFSYRKSEDTEVILIGSETYIPVCRSCWILLASK</sequence>
<dbReference type="Pfam" id="PF00265">
    <property type="entry name" value="TK"/>
    <property type="match status" value="1"/>
</dbReference>
<dbReference type="Gene3D" id="3.30.60.20">
    <property type="match status" value="1"/>
</dbReference>
<organism evidence="8">
    <name type="scientific">viral metagenome</name>
    <dbReference type="NCBI Taxonomy" id="1070528"/>
    <lineage>
        <taxon>unclassified sequences</taxon>
        <taxon>metagenomes</taxon>
        <taxon>organismal metagenomes</taxon>
    </lineage>
</organism>
<keyword evidence="4" id="KW-0808">Transferase</keyword>
<dbReference type="GO" id="GO:0004797">
    <property type="term" value="F:thymidine kinase activity"/>
    <property type="evidence" value="ECO:0007669"/>
    <property type="project" value="UniProtKB-EC"/>
</dbReference>
<evidence type="ECO:0000256" key="4">
    <source>
        <dbReference type="ARBA" id="ARBA00022679"/>
    </source>
</evidence>
<proteinExistence type="inferred from homology"/>
<dbReference type="PANTHER" id="PTHR11441">
    <property type="entry name" value="THYMIDINE KINASE"/>
    <property type="match status" value="1"/>
</dbReference>
<accession>A0A6C0HPF4</accession>
<dbReference type="SUPFAM" id="SSF52540">
    <property type="entry name" value="P-loop containing nucleoside triphosphate hydrolases"/>
    <property type="match status" value="1"/>
</dbReference>
<evidence type="ECO:0000256" key="7">
    <source>
        <dbReference type="ARBA" id="ARBA00022840"/>
    </source>
</evidence>
<dbReference type="InterPro" id="IPR020633">
    <property type="entry name" value="Thymidine_kinase_CS"/>
</dbReference>
<dbReference type="GO" id="GO:0071897">
    <property type="term" value="P:DNA biosynthetic process"/>
    <property type="evidence" value="ECO:0007669"/>
    <property type="project" value="UniProtKB-KW"/>
</dbReference>
<comment type="similarity">
    <text evidence="1">Belongs to the thymidine kinase family.</text>
</comment>
<dbReference type="GO" id="GO:0005524">
    <property type="term" value="F:ATP binding"/>
    <property type="evidence" value="ECO:0007669"/>
    <property type="project" value="UniProtKB-KW"/>
</dbReference>
<keyword evidence="7" id="KW-0067">ATP-binding</keyword>
<evidence type="ECO:0000256" key="5">
    <source>
        <dbReference type="ARBA" id="ARBA00022741"/>
    </source>
</evidence>
<dbReference type="PIRSF" id="PIRSF035805">
    <property type="entry name" value="TK_cell"/>
    <property type="match status" value="1"/>
</dbReference>
<keyword evidence="6" id="KW-0418">Kinase</keyword>
<protein>
    <recommendedName>
        <fullName evidence="2">thymidine kinase</fullName>
        <ecNumber evidence="2">2.7.1.21</ecNumber>
    </recommendedName>
</protein>
<keyword evidence="5" id="KW-0547">Nucleotide-binding</keyword>
<reference evidence="8" key="1">
    <citation type="journal article" date="2020" name="Nature">
        <title>Giant virus diversity and host interactions through global metagenomics.</title>
        <authorList>
            <person name="Schulz F."/>
            <person name="Roux S."/>
            <person name="Paez-Espino D."/>
            <person name="Jungbluth S."/>
            <person name="Walsh D.A."/>
            <person name="Denef V.J."/>
            <person name="McMahon K.D."/>
            <person name="Konstantinidis K.T."/>
            <person name="Eloe-Fadrosh E.A."/>
            <person name="Kyrpides N.C."/>
            <person name="Woyke T."/>
        </authorList>
    </citation>
    <scope>NUCLEOTIDE SEQUENCE</scope>
    <source>
        <strain evidence="8">GVMAG-M-3300023184-161</strain>
    </source>
</reference>
<dbReference type="InterPro" id="IPR027417">
    <property type="entry name" value="P-loop_NTPase"/>
</dbReference>